<name>A0A0E0M157_ORYPU</name>
<sequence>MEGTQRPSPSTSKLSSIKILGAVEVVPFTGLAERTVRQMITLLHLATKEALGVLVVVLQPPSYLQAQAILGESLALSSSVGFRLHRPCFDEHRLLSDCGVGLYAVDLILLFRWSQDPVLGFQHSGFILVQNYLSETVAKLGPRPNVLLRALSKLDAVRQEQHCITLRPTKSNVTTTFPLSFSAAS</sequence>
<keyword evidence="2" id="KW-1185">Reference proteome</keyword>
<evidence type="ECO:0000313" key="2">
    <source>
        <dbReference type="Proteomes" id="UP000026962"/>
    </source>
</evidence>
<dbReference type="HOGENOM" id="CLU_1463527_0_0_1"/>
<dbReference type="AlphaFoldDB" id="A0A0E0M157"/>
<protein>
    <submittedName>
        <fullName evidence="1">Uncharacterized protein</fullName>
    </submittedName>
</protein>
<proteinExistence type="predicted"/>
<reference evidence="1" key="2">
    <citation type="submission" date="2018-05" db="EMBL/GenBank/DDBJ databases">
        <title>OpunRS2 (Oryza punctata Reference Sequence Version 2).</title>
        <authorList>
            <person name="Zhang J."/>
            <person name="Kudrna D."/>
            <person name="Lee S."/>
            <person name="Talag J."/>
            <person name="Welchert J."/>
            <person name="Wing R.A."/>
        </authorList>
    </citation>
    <scope>NUCLEOTIDE SEQUENCE [LARGE SCALE GENOMIC DNA]</scope>
</reference>
<organism evidence="1">
    <name type="scientific">Oryza punctata</name>
    <name type="common">Red rice</name>
    <dbReference type="NCBI Taxonomy" id="4537"/>
    <lineage>
        <taxon>Eukaryota</taxon>
        <taxon>Viridiplantae</taxon>
        <taxon>Streptophyta</taxon>
        <taxon>Embryophyta</taxon>
        <taxon>Tracheophyta</taxon>
        <taxon>Spermatophyta</taxon>
        <taxon>Magnoliopsida</taxon>
        <taxon>Liliopsida</taxon>
        <taxon>Poales</taxon>
        <taxon>Poaceae</taxon>
        <taxon>BOP clade</taxon>
        <taxon>Oryzoideae</taxon>
        <taxon>Oryzeae</taxon>
        <taxon>Oryzinae</taxon>
        <taxon>Oryza</taxon>
    </lineage>
</organism>
<dbReference type="Proteomes" id="UP000026962">
    <property type="component" value="Chromosome 9"/>
</dbReference>
<evidence type="ECO:0000313" key="1">
    <source>
        <dbReference type="EnsemblPlants" id="OPUNC09G08690.4"/>
    </source>
</evidence>
<dbReference type="Gramene" id="OPUNC09G08690.4">
    <property type="protein sequence ID" value="OPUNC09G08690.4"/>
    <property type="gene ID" value="OPUNC09G08690"/>
</dbReference>
<reference evidence="1" key="1">
    <citation type="submission" date="2015-04" db="UniProtKB">
        <authorList>
            <consortium name="EnsemblPlants"/>
        </authorList>
    </citation>
    <scope>IDENTIFICATION</scope>
</reference>
<dbReference type="EnsemblPlants" id="OPUNC09G08690.4">
    <property type="protein sequence ID" value="OPUNC09G08690.4"/>
    <property type="gene ID" value="OPUNC09G08690"/>
</dbReference>
<accession>A0A0E0M157</accession>